<keyword evidence="1" id="KW-0732">Signal</keyword>
<keyword evidence="3" id="KW-1185">Reference proteome</keyword>
<accession>A0AAD3XJE4</accession>
<evidence type="ECO:0000313" key="2">
    <source>
        <dbReference type="EMBL" id="GMH06734.1"/>
    </source>
</evidence>
<dbReference type="EMBL" id="BSYO01000006">
    <property type="protein sequence ID" value="GMH06734.1"/>
    <property type="molecule type" value="Genomic_DNA"/>
</dbReference>
<evidence type="ECO:0000256" key="1">
    <source>
        <dbReference type="SAM" id="SignalP"/>
    </source>
</evidence>
<proteinExistence type="predicted"/>
<feature type="chain" id="PRO_5041909356" description="Secreted protein" evidence="1">
    <location>
        <begin position="18"/>
        <end position="84"/>
    </location>
</feature>
<dbReference type="Proteomes" id="UP001279734">
    <property type="component" value="Unassembled WGS sequence"/>
</dbReference>
<reference evidence="2" key="1">
    <citation type="submission" date="2023-05" db="EMBL/GenBank/DDBJ databases">
        <title>Nepenthes gracilis genome sequencing.</title>
        <authorList>
            <person name="Fukushima K."/>
        </authorList>
    </citation>
    <scope>NUCLEOTIDE SEQUENCE</scope>
    <source>
        <strain evidence="2">SING2019-196</strain>
    </source>
</reference>
<evidence type="ECO:0008006" key="4">
    <source>
        <dbReference type="Google" id="ProtNLM"/>
    </source>
</evidence>
<gene>
    <name evidence="2" type="ORF">Nepgr_008574</name>
</gene>
<sequence>MLTAGCCLCSVICMAVASRCCVVHNISSRNIAFNLVQEYQIQELKTEFCHHKSQIWCKRTKTPRIGRITVNQYKQESAWSSGRM</sequence>
<name>A0AAD3XJE4_NEPGR</name>
<evidence type="ECO:0000313" key="3">
    <source>
        <dbReference type="Proteomes" id="UP001279734"/>
    </source>
</evidence>
<protein>
    <recommendedName>
        <fullName evidence="4">Secreted protein</fullName>
    </recommendedName>
</protein>
<dbReference type="AlphaFoldDB" id="A0AAD3XJE4"/>
<organism evidence="2 3">
    <name type="scientific">Nepenthes gracilis</name>
    <name type="common">Slender pitcher plant</name>
    <dbReference type="NCBI Taxonomy" id="150966"/>
    <lineage>
        <taxon>Eukaryota</taxon>
        <taxon>Viridiplantae</taxon>
        <taxon>Streptophyta</taxon>
        <taxon>Embryophyta</taxon>
        <taxon>Tracheophyta</taxon>
        <taxon>Spermatophyta</taxon>
        <taxon>Magnoliopsida</taxon>
        <taxon>eudicotyledons</taxon>
        <taxon>Gunneridae</taxon>
        <taxon>Pentapetalae</taxon>
        <taxon>Caryophyllales</taxon>
        <taxon>Nepenthaceae</taxon>
        <taxon>Nepenthes</taxon>
    </lineage>
</organism>
<feature type="signal peptide" evidence="1">
    <location>
        <begin position="1"/>
        <end position="17"/>
    </location>
</feature>
<comment type="caution">
    <text evidence="2">The sequence shown here is derived from an EMBL/GenBank/DDBJ whole genome shotgun (WGS) entry which is preliminary data.</text>
</comment>